<feature type="transmembrane region" description="Helical" evidence="1">
    <location>
        <begin position="20"/>
        <end position="41"/>
    </location>
</feature>
<reference evidence="2 3" key="1">
    <citation type="submission" date="2021-03" db="EMBL/GenBank/DDBJ databases">
        <authorList>
            <person name="Gilmore M.S."/>
            <person name="Schwartzman J."/>
            <person name="Van Tyne D."/>
            <person name="Martin M."/>
            <person name="Earl A.M."/>
            <person name="Manson A.L."/>
            <person name="Straub T."/>
            <person name="Salamzade R."/>
            <person name="Saavedra J."/>
            <person name="Lebreton F."/>
            <person name="Prichula J."/>
            <person name="Schaufler K."/>
            <person name="Gaca A."/>
            <person name="Sgardioli B."/>
            <person name="Wagenaar J."/>
            <person name="Strong T."/>
        </authorList>
    </citation>
    <scope>NUCLEOTIDE SEQUENCE [LARGE SCALE GENOMIC DNA]</scope>
    <source>
        <strain evidence="2 3">665A</strain>
    </source>
</reference>
<keyword evidence="1" id="KW-1133">Transmembrane helix</keyword>
<comment type="caution">
    <text evidence="2">The sequence shown here is derived from an EMBL/GenBank/DDBJ whole genome shotgun (WGS) entry which is preliminary data.</text>
</comment>
<name>A0ABV0EM36_9ENTE</name>
<evidence type="ECO:0000313" key="3">
    <source>
        <dbReference type="Proteomes" id="UP000664357"/>
    </source>
</evidence>
<sequence length="281" mass="32136">MNQREKWRHLFRVFYHSKGFFAFFSILLSLLLIMGSTYAWIISSDERVNRAEENQKKLSAKITGDLDPVLHWAPGTVKTKQIKVKNNGEVPTIVRLSLTESFVSFETDAQDNHDDGNGNGNLTVYPAPVLPVVNVKDTSTWVVGKTYEMNANTHYKANFTLKDQTYAYRGTRAKPLPAIQLNFPNGKVFDENEQPAGTDKAYWYYEDGYFYYSEVLRPNEETSNLLDSVTLNAAYANRYKGAFYKLVPAMDAHDITKELLSDWGIHSTDYVYSLYQSKLSN</sequence>
<dbReference type="EMBL" id="JAFREL020000001">
    <property type="protein sequence ID" value="MEO1769616.1"/>
    <property type="molecule type" value="Genomic_DNA"/>
</dbReference>
<evidence type="ECO:0000256" key="1">
    <source>
        <dbReference type="SAM" id="Phobius"/>
    </source>
</evidence>
<dbReference type="Proteomes" id="UP000664357">
    <property type="component" value="Unassembled WGS sequence"/>
</dbReference>
<dbReference type="NCBIfam" id="TIGR04090">
    <property type="entry name" value="exp_by_SipW_IV"/>
    <property type="match status" value="1"/>
</dbReference>
<accession>A0ABV0EM36</accession>
<dbReference type="InterPro" id="IPR024008">
    <property type="entry name" value="BsaA"/>
</dbReference>
<organism evidence="2 3">
    <name type="scientific">Candidatus Enterococcus ferrettii</name>
    <dbReference type="NCBI Taxonomy" id="2815324"/>
    <lineage>
        <taxon>Bacteria</taxon>
        <taxon>Bacillati</taxon>
        <taxon>Bacillota</taxon>
        <taxon>Bacilli</taxon>
        <taxon>Lactobacillales</taxon>
        <taxon>Enterococcaceae</taxon>
        <taxon>Enterococcus</taxon>
    </lineage>
</organism>
<reference evidence="2 3" key="2">
    <citation type="submission" date="2024-02" db="EMBL/GenBank/DDBJ databases">
        <title>The Genome Sequence of Enterococcus sp. DIV0159.</title>
        <authorList>
            <person name="Earl A."/>
            <person name="Manson A."/>
            <person name="Gilmore M."/>
            <person name="Sanders J."/>
            <person name="Shea T."/>
            <person name="Howe W."/>
            <person name="Livny J."/>
            <person name="Cuomo C."/>
            <person name="Neafsey D."/>
            <person name="Birren B."/>
        </authorList>
    </citation>
    <scope>NUCLEOTIDE SEQUENCE [LARGE SCALE GENOMIC DNA]</scope>
    <source>
        <strain evidence="2 3">665A</strain>
    </source>
</reference>
<evidence type="ECO:0000313" key="2">
    <source>
        <dbReference type="EMBL" id="MEO1769616.1"/>
    </source>
</evidence>
<keyword evidence="1" id="KW-0472">Membrane</keyword>
<evidence type="ECO:0008006" key="4">
    <source>
        <dbReference type="Google" id="ProtNLM"/>
    </source>
</evidence>
<proteinExistence type="predicted"/>
<dbReference type="RefSeq" id="WP_207700613.1">
    <property type="nucleotide sequence ID" value="NZ_JAFREL020000001.1"/>
</dbReference>
<keyword evidence="3" id="KW-1185">Reference proteome</keyword>
<protein>
    <recommendedName>
        <fullName evidence="4">Alternate signal-mediated exported protein, CPF_0494 family</fullName>
    </recommendedName>
</protein>
<gene>
    <name evidence="2" type="ORF">JZO67_001567</name>
</gene>
<keyword evidence="1" id="KW-0812">Transmembrane</keyword>